<dbReference type="KEGG" id="cliz:G7Y31_00320"/>
<dbReference type="SUPFAM" id="SSF63380">
    <property type="entry name" value="Riboflavin synthase domain-like"/>
    <property type="match status" value="1"/>
</dbReference>
<evidence type="ECO:0000313" key="4">
    <source>
        <dbReference type="Proteomes" id="UP000594681"/>
    </source>
</evidence>
<dbReference type="AlphaFoldDB" id="A0A7T0KEB2"/>
<feature type="domain" description="FAD-binding FR-type" evidence="2">
    <location>
        <begin position="13"/>
        <end position="185"/>
    </location>
</feature>
<feature type="compositionally biased region" description="Low complexity" evidence="1">
    <location>
        <begin position="126"/>
        <end position="143"/>
    </location>
</feature>
<dbReference type="CDD" id="cd06193">
    <property type="entry name" value="siderophore_interacting"/>
    <property type="match status" value="1"/>
</dbReference>
<name>A0A7T0KEB2_9CORY</name>
<dbReference type="Gene3D" id="3.40.50.80">
    <property type="entry name" value="Nucleotide-binding domain of ferredoxin-NADP reductase (FNR) module"/>
    <property type="match status" value="1"/>
</dbReference>
<proteinExistence type="predicted"/>
<dbReference type="InterPro" id="IPR013113">
    <property type="entry name" value="SIP_FAD-bd"/>
</dbReference>
<dbReference type="InterPro" id="IPR017927">
    <property type="entry name" value="FAD-bd_FR_type"/>
</dbReference>
<dbReference type="RefSeq" id="WP_165010389.1">
    <property type="nucleotide sequence ID" value="NZ_CP064954.1"/>
</dbReference>
<dbReference type="InterPro" id="IPR039374">
    <property type="entry name" value="SIP_fam"/>
</dbReference>
<evidence type="ECO:0000256" key="1">
    <source>
        <dbReference type="SAM" id="MobiDB-lite"/>
    </source>
</evidence>
<dbReference type="InterPro" id="IPR017938">
    <property type="entry name" value="Riboflavin_synthase-like_b-brl"/>
</dbReference>
<dbReference type="Pfam" id="PF08021">
    <property type="entry name" value="FAD_binding_9"/>
    <property type="match status" value="1"/>
</dbReference>
<dbReference type="PANTHER" id="PTHR30157">
    <property type="entry name" value="FERRIC REDUCTASE, NADPH-DEPENDENT"/>
    <property type="match status" value="1"/>
</dbReference>
<dbReference type="EMBL" id="CP064954">
    <property type="protein sequence ID" value="QPK79220.1"/>
    <property type="molecule type" value="Genomic_DNA"/>
</dbReference>
<dbReference type="Pfam" id="PF04954">
    <property type="entry name" value="SIP"/>
    <property type="match status" value="1"/>
</dbReference>
<evidence type="ECO:0000259" key="2">
    <source>
        <dbReference type="PROSITE" id="PS51384"/>
    </source>
</evidence>
<dbReference type="Proteomes" id="UP000594681">
    <property type="component" value="Chromosome"/>
</dbReference>
<keyword evidence="4" id="KW-1185">Reference proteome</keyword>
<dbReference type="PROSITE" id="PS51384">
    <property type="entry name" value="FAD_FR"/>
    <property type="match status" value="1"/>
</dbReference>
<organism evidence="3 4">
    <name type="scientific">Corynebacterium lizhenjunii</name>
    <dbReference type="NCBI Taxonomy" id="2709394"/>
    <lineage>
        <taxon>Bacteria</taxon>
        <taxon>Bacillati</taxon>
        <taxon>Actinomycetota</taxon>
        <taxon>Actinomycetes</taxon>
        <taxon>Mycobacteriales</taxon>
        <taxon>Corynebacteriaceae</taxon>
        <taxon>Corynebacterium</taxon>
    </lineage>
</organism>
<dbReference type="InterPro" id="IPR007037">
    <property type="entry name" value="SIP_rossman_dom"/>
</dbReference>
<dbReference type="GO" id="GO:0016491">
    <property type="term" value="F:oxidoreductase activity"/>
    <property type="evidence" value="ECO:0007669"/>
    <property type="project" value="InterPro"/>
</dbReference>
<accession>A0A7T0KEB2</accession>
<dbReference type="PANTHER" id="PTHR30157:SF0">
    <property type="entry name" value="NADPH-DEPENDENT FERRIC-CHELATE REDUCTASE"/>
    <property type="match status" value="1"/>
</dbReference>
<dbReference type="Gene3D" id="2.40.30.10">
    <property type="entry name" value="Translation factors"/>
    <property type="match status" value="1"/>
</dbReference>
<sequence length="332" mass="35221">MPIPARVPRLLPVGVRRLQVAQLADVTPTIRRITLTGPQLQAFKDAGGNHVPAFTSENFDDDIRLLFPYPGEREPVLPVIKDGRVSFAPGRRPIARAYTVRRFDAAAGELDVDIILHGEAFGTANAEGGSNSEGASSANVSSSTKDLEDTGTANGAGGFAAAWARTVAVGDAMTVVGPGKTAPLPAEARRVLLLGDCTAIPAIARLLEELPADRQGTALISVPSRDYVFELARPAGFCVKWVVEANNTAGPHDAQAQFLHHLDAVPELAGPDGPCDDPSPDLFVWLAGEASLVQQTRRRLINHHGVARQAISFSGYWRRGHCGTPAPEPADS</sequence>
<dbReference type="InterPro" id="IPR039261">
    <property type="entry name" value="FNR_nucleotide-bd"/>
</dbReference>
<feature type="region of interest" description="Disordered" evidence="1">
    <location>
        <begin position="126"/>
        <end position="149"/>
    </location>
</feature>
<gene>
    <name evidence="3" type="ORF">G7Y31_00320</name>
</gene>
<evidence type="ECO:0000313" key="3">
    <source>
        <dbReference type="EMBL" id="QPK79220.1"/>
    </source>
</evidence>
<reference evidence="3 4" key="1">
    <citation type="submission" date="2020-11" db="EMBL/GenBank/DDBJ databases">
        <title>Corynebacterium sp. ZJ-599.</title>
        <authorList>
            <person name="Zhou J."/>
        </authorList>
    </citation>
    <scope>NUCLEOTIDE SEQUENCE [LARGE SCALE GENOMIC DNA]</scope>
    <source>
        <strain evidence="3 4">ZJ-599</strain>
    </source>
</reference>
<protein>
    <submittedName>
        <fullName evidence="3">Siderophore-interacting protein</fullName>
    </submittedName>
</protein>